<evidence type="ECO:0000256" key="2">
    <source>
        <dbReference type="ARBA" id="ARBA00005684"/>
    </source>
</evidence>
<evidence type="ECO:0000256" key="9">
    <source>
        <dbReference type="ARBA" id="ARBA00031501"/>
    </source>
</evidence>
<dbReference type="GeneID" id="93210215"/>
<dbReference type="InterPro" id="IPR017853">
    <property type="entry name" value="GH"/>
</dbReference>
<keyword evidence="13" id="KW-1185">Reference proteome</keyword>
<evidence type="ECO:0000256" key="11">
    <source>
        <dbReference type="SAM" id="MobiDB-lite"/>
    </source>
</evidence>
<dbReference type="RefSeq" id="WP_006302793.1">
    <property type="nucleotide sequence ID" value="NZ_ACGK02000001.1"/>
</dbReference>
<dbReference type="Gene3D" id="3.20.20.80">
    <property type="entry name" value="Glycosidases"/>
    <property type="match status" value="1"/>
</dbReference>
<dbReference type="NCBIfam" id="NF011080">
    <property type="entry name" value="PRK14508.1-3"/>
    <property type="match status" value="1"/>
</dbReference>
<dbReference type="OrthoDB" id="9811841at2"/>
<evidence type="ECO:0000256" key="4">
    <source>
        <dbReference type="ARBA" id="ARBA00020295"/>
    </source>
</evidence>
<dbReference type="EC" id="2.4.1.25" evidence="3 10"/>
<dbReference type="Proteomes" id="UP000005947">
    <property type="component" value="Unassembled WGS sequence"/>
</dbReference>
<feature type="region of interest" description="Disordered" evidence="11">
    <location>
        <begin position="509"/>
        <end position="548"/>
    </location>
</feature>
<name>F1T4M1_9ACTN</name>
<evidence type="ECO:0000256" key="1">
    <source>
        <dbReference type="ARBA" id="ARBA00000439"/>
    </source>
</evidence>
<evidence type="ECO:0000256" key="6">
    <source>
        <dbReference type="ARBA" id="ARBA00022679"/>
    </source>
</evidence>
<dbReference type="EMBL" id="ACGK02000001">
    <property type="protein sequence ID" value="EGF23665.1"/>
    <property type="molecule type" value="Genomic_DNA"/>
</dbReference>
<dbReference type="AlphaFoldDB" id="F1T4M1"/>
<comment type="catalytic activity">
    <reaction evidence="1 10">
        <text>Transfers a segment of a (1-&gt;4)-alpha-D-glucan to a new position in an acceptor, which may be glucose or a (1-&gt;4)-alpha-D-glucan.</text>
        <dbReference type="EC" id="2.4.1.25"/>
    </reaction>
</comment>
<feature type="compositionally biased region" description="Basic and acidic residues" evidence="11">
    <location>
        <begin position="509"/>
        <end position="518"/>
    </location>
</feature>
<dbReference type="eggNOG" id="COG1640">
    <property type="taxonomic scope" value="Bacteria"/>
</dbReference>
<dbReference type="PANTHER" id="PTHR32438">
    <property type="entry name" value="4-ALPHA-GLUCANOTRANSFERASE DPE1, CHLOROPLASTIC/AMYLOPLASTIC"/>
    <property type="match status" value="1"/>
</dbReference>
<dbReference type="PANTHER" id="PTHR32438:SF5">
    <property type="entry name" value="4-ALPHA-GLUCANOTRANSFERASE DPE1, CHLOROPLASTIC_AMYLOPLASTIC"/>
    <property type="match status" value="1"/>
</dbReference>
<proteinExistence type="inferred from homology"/>
<evidence type="ECO:0000256" key="5">
    <source>
        <dbReference type="ARBA" id="ARBA00022676"/>
    </source>
</evidence>
<comment type="caution">
    <text evidence="12">The sequence shown here is derived from an EMBL/GenBank/DDBJ whole genome shotgun (WGS) entry which is preliminary data.</text>
</comment>
<gene>
    <name evidence="12" type="primary">malQ</name>
    <name evidence="12" type="ORF">HMPREF0091_10612</name>
</gene>
<dbReference type="GO" id="GO:0004134">
    <property type="term" value="F:4-alpha-glucanotransferase activity"/>
    <property type="evidence" value="ECO:0007669"/>
    <property type="project" value="UniProtKB-EC"/>
</dbReference>
<evidence type="ECO:0000256" key="10">
    <source>
        <dbReference type="RuleBase" id="RU361207"/>
    </source>
</evidence>
<organism evidence="12 13">
    <name type="scientific">Fannyhessea vaginae DSM 15829</name>
    <dbReference type="NCBI Taxonomy" id="525256"/>
    <lineage>
        <taxon>Bacteria</taxon>
        <taxon>Bacillati</taxon>
        <taxon>Actinomycetota</taxon>
        <taxon>Coriobacteriia</taxon>
        <taxon>Coriobacteriales</taxon>
        <taxon>Atopobiaceae</taxon>
        <taxon>Fannyhessea</taxon>
    </lineage>
</organism>
<dbReference type="InterPro" id="IPR003385">
    <property type="entry name" value="Glyco_hydro_77"/>
</dbReference>
<evidence type="ECO:0000313" key="13">
    <source>
        <dbReference type="Proteomes" id="UP000005947"/>
    </source>
</evidence>
<evidence type="ECO:0000256" key="7">
    <source>
        <dbReference type="ARBA" id="ARBA00023277"/>
    </source>
</evidence>
<comment type="similarity">
    <text evidence="2 10">Belongs to the disproportionating enzyme family.</text>
</comment>
<dbReference type="Pfam" id="PF02446">
    <property type="entry name" value="Glyco_hydro_77"/>
    <property type="match status" value="1"/>
</dbReference>
<evidence type="ECO:0000313" key="12">
    <source>
        <dbReference type="EMBL" id="EGF23665.1"/>
    </source>
</evidence>
<keyword evidence="6 10" id="KW-0808">Transferase</keyword>
<protein>
    <recommendedName>
        <fullName evidence="4 10">4-alpha-glucanotransferase</fullName>
        <ecNumber evidence="3 10">2.4.1.25</ecNumber>
    </recommendedName>
    <alternativeName>
        <fullName evidence="8 10">Amylomaltase</fullName>
    </alternativeName>
    <alternativeName>
        <fullName evidence="9 10">Disproportionating enzyme</fullName>
    </alternativeName>
</protein>
<evidence type="ECO:0000256" key="8">
    <source>
        <dbReference type="ARBA" id="ARBA00031423"/>
    </source>
</evidence>
<dbReference type="GO" id="GO:0005975">
    <property type="term" value="P:carbohydrate metabolic process"/>
    <property type="evidence" value="ECO:0007669"/>
    <property type="project" value="InterPro"/>
</dbReference>
<sequence length="548" mass="62080">MRSAGILLPITALPSPYGVGTMGQSARDFIDFLHDSSQTYWQVLPIGPTSFGDSPYQSFSTFAGNPYLIDLDTLIAEGLLTQNDVDSVKWGADPQKVDYGLLYKTRFNVLRKAVKKLWDDHTFEVSQFCKLEHSWLDDYALYMSLKDANDSKPWTSWPETVRLREPQALEQARKNLSADIKFWQGVQYFFYKQWGELHSYAHDNGVQIIGDLPIYVAADSVDTWSHPEQFQLDEFRLPTEVAGCPPDGFSATGQLWGNPLFNWDVMKKDGYSWWLTRISAQFRLFDVLRIDHFRGFDSYYAIPYGAQDASGGRWRKGPGIAFFNQLNKKLGKRNIIAEDLGFLTPSVIKLLKDSTYPGMKVLEFGFDSRDSGGRTYQPHNYPKNCVAYVGTHDNSTALGWFESVDKKDADYARKYLHIADGESVAWAAMRGIWSSVANTAIVQMQDVLELDDSARINVPSTLGSNWTWRYKAGDLSDKLAKRLKDQMFLYERLSQVDIQALEEAEAARKAREAKKTLKDSPVSNSSQAVLDTSDDSKKQCKCGSRGKK</sequence>
<dbReference type="SUPFAM" id="SSF51445">
    <property type="entry name" value="(Trans)glycosidases"/>
    <property type="match status" value="1"/>
</dbReference>
<accession>F1T4M1</accession>
<evidence type="ECO:0000256" key="3">
    <source>
        <dbReference type="ARBA" id="ARBA00012560"/>
    </source>
</evidence>
<keyword evidence="5 10" id="KW-0328">Glycosyltransferase</keyword>
<reference evidence="12 13" key="1">
    <citation type="submission" date="2011-02" db="EMBL/GenBank/DDBJ databases">
        <authorList>
            <person name="Muzny D."/>
            <person name="Qin X."/>
            <person name="Buhay C."/>
            <person name="Dugan-Rocha S."/>
            <person name="Ding Y."/>
            <person name="Chen G."/>
            <person name="Hawes A."/>
            <person name="Holder M."/>
            <person name="Jhangiani S."/>
            <person name="Johnson A."/>
            <person name="Khan Z."/>
            <person name="Li Z."/>
            <person name="Liu W."/>
            <person name="Liu X."/>
            <person name="Perez L."/>
            <person name="Shen H."/>
            <person name="Wang Q."/>
            <person name="Watt J."/>
            <person name="Xi L."/>
            <person name="Xin Y."/>
            <person name="Zhou J."/>
            <person name="Deng J."/>
            <person name="Jiang H."/>
            <person name="Liu Y."/>
            <person name="Qu J."/>
            <person name="Song X.-Z."/>
            <person name="Zhang L."/>
            <person name="Villasana D."/>
            <person name="Johnson A."/>
            <person name="Liu J."/>
            <person name="Liyanage D."/>
            <person name="Lorensuhewa L."/>
            <person name="Robinson T."/>
            <person name="Song A."/>
            <person name="Song B.-B."/>
            <person name="Dinh H."/>
            <person name="Thornton R."/>
            <person name="Coyle M."/>
            <person name="Francisco L."/>
            <person name="Jackson L."/>
            <person name="Javaid M."/>
            <person name="Korchina V."/>
            <person name="Kovar C."/>
            <person name="Mata R."/>
            <person name="Mathew T."/>
            <person name="Ngo R."/>
            <person name="Nguyen L."/>
            <person name="Nguyen N."/>
            <person name="Okwuonu G."/>
            <person name="Ongeri F."/>
            <person name="Pham C."/>
            <person name="Simmons D."/>
            <person name="Wilczek-Boney K."/>
            <person name="Hale W."/>
            <person name="Jakkamsetti A."/>
            <person name="Pham P."/>
            <person name="Ruth R."/>
            <person name="San Lucas F."/>
            <person name="Warren J."/>
            <person name="Zhang J."/>
            <person name="Zhao Z."/>
            <person name="Zhou C."/>
            <person name="Zhu D."/>
            <person name="Lee S."/>
            <person name="Bess C."/>
            <person name="Blankenburg K."/>
            <person name="Forbes L."/>
            <person name="Fu Q."/>
            <person name="Gubbala S."/>
            <person name="Hirani K."/>
            <person name="Jayaseelan J.C."/>
            <person name="Lara F."/>
            <person name="Munidasa M."/>
            <person name="Palculict T."/>
            <person name="Patil S."/>
            <person name="Pu L.-L."/>
            <person name="Saada N."/>
            <person name="Tang L."/>
            <person name="Weissenberger G."/>
            <person name="Zhu Y."/>
            <person name="Hemphill L."/>
            <person name="Shang Y."/>
            <person name="Youmans B."/>
            <person name="Ayvaz T."/>
            <person name="Ross M."/>
            <person name="Santibanez J."/>
            <person name="Aqrawi P."/>
            <person name="Gross S."/>
            <person name="Joshi V."/>
            <person name="Fowler G."/>
            <person name="Nazareth L."/>
            <person name="Reid J."/>
            <person name="Worley K."/>
            <person name="Petrosino J."/>
            <person name="Highlander S."/>
            <person name="Gibbs R."/>
        </authorList>
    </citation>
    <scope>NUCLEOTIDE SEQUENCE [LARGE SCALE GENOMIC DNA]</scope>
    <source>
        <strain evidence="12 13">DSM 15829</strain>
    </source>
</reference>
<feature type="compositionally biased region" description="Polar residues" evidence="11">
    <location>
        <begin position="521"/>
        <end position="530"/>
    </location>
</feature>
<keyword evidence="7 10" id="KW-0119">Carbohydrate metabolism</keyword>
<dbReference type="NCBIfam" id="TIGR00217">
    <property type="entry name" value="malQ"/>
    <property type="match status" value="1"/>
</dbReference>